<name>A0A5B7HUT4_PORTR</name>
<comment type="caution">
    <text evidence="2">The sequence shown here is derived from an EMBL/GenBank/DDBJ whole genome shotgun (WGS) entry which is preliminary data.</text>
</comment>
<reference evidence="2 3" key="1">
    <citation type="submission" date="2019-05" db="EMBL/GenBank/DDBJ databases">
        <title>Another draft genome of Portunus trituberculatus and its Hox gene families provides insights of decapod evolution.</title>
        <authorList>
            <person name="Jeong J.-H."/>
            <person name="Song I."/>
            <person name="Kim S."/>
            <person name="Choi T."/>
            <person name="Kim D."/>
            <person name="Ryu S."/>
            <person name="Kim W."/>
        </authorList>
    </citation>
    <scope>NUCLEOTIDE SEQUENCE [LARGE SCALE GENOMIC DNA]</scope>
    <source>
        <tissue evidence="2">Muscle</tissue>
    </source>
</reference>
<gene>
    <name evidence="2" type="ORF">E2C01_070677</name>
</gene>
<feature type="region of interest" description="Disordered" evidence="1">
    <location>
        <begin position="140"/>
        <end position="161"/>
    </location>
</feature>
<organism evidence="2 3">
    <name type="scientific">Portunus trituberculatus</name>
    <name type="common">Swimming crab</name>
    <name type="synonym">Neptunus trituberculatus</name>
    <dbReference type="NCBI Taxonomy" id="210409"/>
    <lineage>
        <taxon>Eukaryota</taxon>
        <taxon>Metazoa</taxon>
        <taxon>Ecdysozoa</taxon>
        <taxon>Arthropoda</taxon>
        <taxon>Crustacea</taxon>
        <taxon>Multicrustacea</taxon>
        <taxon>Malacostraca</taxon>
        <taxon>Eumalacostraca</taxon>
        <taxon>Eucarida</taxon>
        <taxon>Decapoda</taxon>
        <taxon>Pleocyemata</taxon>
        <taxon>Brachyura</taxon>
        <taxon>Eubrachyura</taxon>
        <taxon>Portunoidea</taxon>
        <taxon>Portunidae</taxon>
        <taxon>Portuninae</taxon>
        <taxon>Portunus</taxon>
    </lineage>
</organism>
<sequence>MQVGVCHTAPMTGSQTPIWDIDGGICHMGPMSGGQPLIPSLGFMRGTGKKMSGAPGIFGSVYGGGLGDSHLAVVPGGRPTTLDTEVGVCHTAPMPGSQTPLQDVEVGICHTAPMLGGQLIIASCGLGVVVSVCPSAPMSGTHPLPHSGLGHVDPGESMLGS</sequence>
<proteinExistence type="predicted"/>
<dbReference type="AlphaFoldDB" id="A0A5B7HUT4"/>
<dbReference type="EMBL" id="VSRR010042967">
    <property type="protein sequence ID" value="MPC76270.1"/>
    <property type="molecule type" value="Genomic_DNA"/>
</dbReference>
<protein>
    <submittedName>
        <fullName evidence="2">Uncharacterized protein</fullName>
    </submittedName>
</protein>
<keyword evidence="3" id="KW-1185">Reference proteome</keyword>
<accession>A0A5B7HUT4</accession>
<evidence type="ECO:0000313" key="2">
    <source>
        <dbReference type="EMBL" id="MPC76270.1"/>
    </source>
</evidence>
<dbReference type="Proteomes" id="UP000324222">
    <property type="component" value="Unassembled WGS sequence"/>
</dbReference>
<evidence type="ECO:0000313" key="3">
    <source>
        <dbReference type="Proteomes" id="UP000324222"/>
    </source>
</evidence>
<evidence type="ECO:0000256" key="1">
    <source>
        <dbReference type="SAM" id="MobiDB-lite"/>
    </source>
</evidence>